<dbReference type="AlphaFoldDB" id="M3JBH5"/>
<keyword evidence="4" id="KW-0496">Mitochondrion</keyword>
<dbReference type="OMA" id="RWTNERN"/>
<keyword evidence="8" id="KW-1185">Reference proteome</keyword>
<dbReference type="InterPro" id="IPR036736">
    <property type="entry name" value="ACP-like_sf"/>
</dbReference>
<dbReference type="InterPro" id="IPR018305">
    <property type="entry name" value="Ribosomal_m50"/>
</dbReference>
<evidence type="ECO:0000256" key="3">
    <source>
        <dbReference type="ARBA" id="ARBA00022980"/>
    </source>
</evidence>
<accession>M3JBH5</accession>
<dbReference type="EMBL" id="AOGT01000646">
    <property type="protein sequence ID" value="EMG49483.1"/>
    <property type="molecule type" value="Genomic_DNA"/>
</dbReference>
<evidence type="ECO:0000256" key="2">
    <source>
        <dbReference type="ARBA" id="ARBA00008860"/>
    </source>
</evidence>
<comment type="subcellular location">
    <subcellularLocation>
        <location evidence="1">Mitochondrion</location>
    </subcellularLocation>
</comment>
<evidence type="ECO:0000313" key="8">
    <source>
        <dbReference type="Proteomes" id="UP000011777"/>
    </source>
</evidence>
<dbReference type="Gene3D" id="1.10.1200.10">
    <property type="entry name" value="ACP-like"/>
    <property type="match status" value="1"/>
</dbReference>
<dbReference type="OrthoDB" id="3980895at2759"/>
<dbReference type="GO" id="GO:1990904">
    <property type="term" value="C:ribonucleoprotein complex"/>
    <property type="evidence" value="ECO:0007669"/>
    <property type="project" value="UniProtKB-KW"/>
</dbReference>
<keyword evidence="3" id="KW-0689">Ribosomal protein</keyword>
<sequence length="237" mass="27665">MISRQLITNSRSLTTTSRSLSWFGDLFGKNKKQVLDKRQEIITKQDDMVNSDETSYKITHLGYKNSTKYNPVKPRDIVPETYSMTLKSWKSKNYDPRDYEEVYSKRSKLQGRVNAVVKEITGESVGVRQYRGFKLDDLEVRFKVVKGLQSKLGIEIGDYVISKCHDLDSLYVEIEKIVSARWKSERNPNAIVLRSEDFDAGNVYLNQELNDYEKRRVFDNLVREMKKQENQQPTKTA</sequence>
<comment type="similarity">
    <text evidence="2">Belongs to the mitochondrion-specific ribosomal protein mL50 family.</text>
</comment>
<comment type="caution">
    <text evidence="7">The sequence shown here is derived from an EMBL/GenBank/DDBJ whole genome shotgun (WGS) entry which is preliminary data.</text>
</comment>
<dbReference type="Proteomes" id="UP000011777">
    <property type="component" value="Unassembled WGS sequence"/>
</dbReference>
<reference evidence="7 8" key="1">
    <citation type="submission" date="2013-02" db="EMBL/GenBank/DDBJ databases">
        <title>Genome sequence of Candida maltosa Xu316, a potential industrial strain for xylitol and ethanol production.</title>
        <authorList>
            <person name="Yu J."/>
            <person name="Wang Q."/>
            <person name="Geng X."/>
            <person name="Bao W."/>
            <person name="He P."/>
            <person name="Cai J."/>
        </authorList>
    </citation>
    <scope>NUCLEOTIDE SEQUENCE [LARGE SCALE GENOMIC DNA]</scope>
    <source>
        <strain evidence="8">Xu316</strain>
    </source>
</reference>
<dbReference type="GO" id="GO:0005739">
    <property type="term" value="C:mitochondrion"/>
    <property type="evidence" value="ECO:0007669"/>
    <property type="project" value="UniProtKB-SubCell"/>
</dbReference>
<protein>
    <recommendedName>
        <fullName evidence="6">Large ribosomal subunit protein mL50</fullName>
    </recommendedName>
</protein>
<evidence type="ECO:0000256" key="6">
    <source>
        <dbReference type="ARBA" id="ARBA00035183"/>
    </source>
</evidence>
<gene>
    <name evidence="7" type="ORF">G210_5745</name>
</gene>
<evidence type="ECO:0000313" key="7">
    <source>
        <dbReference type="EMBL" id="EMG49483.1"/>
    </source>
</evidence>
<dbReference type="STRING" id="1245528.M3JBH5"/>
<name>M3JBH5_CANMX</name>
<dbReference type="eggNOG" id="ENOG502SDRK">
    <property type="taxonomic scope" value="Eukaryota"/>
</dbReference>
<dbReference type="HOGENOM" id="CLU_1180597_0_0_1"/>
<organism evidence="7 8">
    <name type="scientific">Candida maltosa (strain Xu316)</name>
    <name type="common">Yeast</name>
    <dbReference type="NCBI Taxonomy" id="1245528"/>
    <lineage>
        <taxon>Eukaryota</taxon>
        <taxon>Fungi</taxon>
        <taxon>Dikarya</taxon>
        <taxon>Ascomycota</taxon>
        <taxon>Saccharomycotina</taxon>
        <taxon>Pichiomycetes</taxon>
        <taxon>Debaryomycetaceae</taxon>
        <taxon>Candida/Lodderomyces clade</taxon>
        <taxon>Candida</taxon>
    </lineage>
</organism>
<proteinExistence type="inferred from homology"/>
<evidence type="ECO:0000256" key="1">
    <source>
        <dbReference type="ARBA" id="ARBA00004173"/>
    </source>
</evidence>
<dbReference type="GO" id="GO:0005840">
    <property type="term" value="C:ribosome"/>
    <property type="evidence" value="ECO:0007669"/>
    <property type="project" value="UniProtKB-KW"/>
</dbReference>
<dbReference type="Pfam" id="PF10501">
    <property type="entry name" value="Ribosomal_L50"/>
    <property type="match status" value="1"/>
</dbReference>
<evidence type="ECO:0000256" key="5">
    <source>
        <dbReference type="ARBA" id="ARBA00023274"/>
    </source>
</evidence>
<evidence type="ECO:0000256" key="4">
    <source>
        <dbReference type="ARBA" id="ARBA00023128"/>
    </source>
</evidence>
<keyword evidence="5" id="KW-0687">Ribonucleoprotein</keyword>